<dbReference type="InterPro" id="IPR021887">
    <property type="entry name" value="DAB2P_C"/>
</dbReference>
<dbReference type="Pfam" id="PF25321">
    <property type="entry name" value="PH_RASGAP"/>
    <property type="match status" value="1"/>
</dbReference>
<feature type="compositionally biased region" description="Low complexity" evidence="4">
    <location>
        <begin position="915"/>
        <end position="931"/>
    </location>
</feature>
<dbReference type="InterPro" id="IPR008936">
    <property type="entry name" value="Rho_GTPase_activation_prot"/>
</dbReference>
<dbReference type="PROSITE" id="PS00509">
    <property type="entry name" value="RAS_GTPASE_ACTIV_1"/>
    <property type="match status" value="1"/>
</dbReference>
<feature type="domain" description="Ras-GAP" evidence="6">
    <location>
        <begin position="187"/>
        <end position="379"/>
    </location>
</feature>
<feature type="region of interest" description="Disordered" evidence="4">
    <location>
        <begin position="787"/>
        <end position="941"/>
    </location>
</feature>
<evidence type="ECO:0000256" key="4">
    <source>
        <dbReference type="SAM" id="MobiDB-lite"/>
    </source>
</evidence>
<gene>
    <name evidence="7" type="ORF">D4764_21G0001480</name>
</gene>
<dbReference type="PANTHER" id="PTHR10194">
    <property type="entry name" value="RAS GTPASE-ACTIVATING PROTEINS"/>
    <property type="match status" value="1"/>
</dbReference>
<dbReference type="Gene3D" id="2.20.170.10">
    <property type="entry name" value="p120GAP domain-like"/>
    <property type="match status" value="1"/>
</dbReference>
<dbReference type="SUPFAM" id="SSF49562">
    <property type="entry name" value="C2 domain (Calcium/lipid-binding domain, CaLB)"/>
    <property type="match status" value="1"/>
</dbReference>
<accession>A0A5C6NEE8</accession>
<dbReference type="SUPFAM" id="SSF50729">
    <property type="entry name" value="PH domain-like"/>
    <property type="match status" value="1"/>
</dbReference>
<evidence type="ECO:0000256" key="3">
    <source>
        <dbReference type="SAM" id="Coils"/>
    </source>
</evidence>
<evidence type="ECO:0000256" key="1">
    <source>
        <dbReference type="ARBA" id="ARBA00022468"/>
    </source>
</evidence>
<feature type="region of interest" description="Disordered" evidence="4">
    <location>
        <begin position="964"/>
        <end position="983"/>
    </location>
</feature>
<keyword evidence="1" id="KW-0343">GTPase activation</keyword>
<dbReference type="Gene3D" id="1.10.506.10">
    <property type="entry name" value="GTPase Activation - p120gap, domain 1"/>
    <property type="match status" value="2"/>
</dbReference>
<feature type="compositionally biased region" description="Polar residues" evidence="4">
    <location>
        <begin position="787"/>
        <end position="813"/>
    </location>
</feature>
<dbReference type="PANTHER" id="PTHR10194:SF145">
    <property type="entry name" value="RAS_RAP GTPASE-ACTIVATING PROTEIN SYNGAP ISOFORM X1"/>
    <property type="match status" value="1"/>
</dbReference>
<dbReference type="InterPro" id="IPR023152">
    <property type="entry name" value="RasGAP_CS"/>
</dbReference>
<feature type="compositionally biased region" description="Low complexity" evidence="4">
    <location>
        <begin position="860"/>
        <end position="874"/>
    </location>
</feature>
<dbReference type="EMBL" id="RHFK02000014">
    <property type="protein sequence ID" value="TWW65248.1"/>
    <property type="molecule type" value="Genomic_DNA"/>
</dbReference>
<dbReference type="InterPro" id="IPR001849">
    <property type="entry name" value="PH_domain"/>
</dbReference>
<keyword evidence="8" id="KW-1185">Reference proteome</keyword>
<feature type="compositionally biased region" description="Basic and acidic residues" evidence="4">
    <location>
        <begin position="965"/>
        <end position="983"/>
    </location>
</feature>
<evidence type="ECO:0000259" key="5">
    <source>
        <dbReference type="PROSITE" id="PS50003"/>
    </source>
</evidence>
<dbReference type="Proteomes" id="UP000324091">
    <property type="component" value="Chromosome 21"/>
</dbReference>
<dbReference type="InterPro" id="IPR023315">
    <property type="entry name" value="SynGAP_C2_N"/>
</dbReference>
<organism evidence="7 8">
    <name type="scientific">Takifugu flavidus</name>
    <name type="common">sansaifugu</name>
    <dbReference type="NCBI Taxonomy" id="433684"/>
    <lineage>
        <taxon>Eukaryota</taxon>
        <taxon>Metazoa</taxon>
        <taxon>Chordata</taxon>
        <taxon>Craniata</taxon>
        <taxon>Vertebrata</taxon>
        <taxon>Euteleostomi</taxon>
        <taxon>Actinopterygii</taxon>
        <taxon>Neopterygii</taxon>
        <taxon>Teleostei</taxon>
        <taxon>Neoteleostei</taxon>
        <taxon>Acanthomorphata</taxon>
        <taxon>Eupercaria</taxon>
        <taxon>Tetraodontiformes</taxon>
        <taxon>Tetradontoidea</taxon>
        <taxon>Tetraodontidae</taxon>
        <taxon>Takifugu</taxon>
    </lineage>
</organism>
<dbReference type="InterPro" id="IPR001936">
    <property type="entry name" value="RasGAP_dom"/>
</dbReference>
<dbReference type="InterPro" id="IPR057606">
    <property type="entry name" value="SynGAP1-like_PH"/>
</dbReference>
<dbReference type="SUPFAM" id="SSF48350">
    <property type="entry name" value="GTPase activation domain, GAP"/>
    <property type="match status" value="1"/>
</dbReference>
<keyword evidence="2" id="KW-0597">Phosphoprotein</keyword>
<protein>
    <submittedName>
        <fullName evidence="7">Ras/Rap GTPase-activating protein</fullName>
    </submittedName>
</protein>
<dbReference type="FunFam" id="1.10.506.10:FF:000001">
    <property type="entry name" value="Ras GTPase-activating protein nGAP isoform 2"/>
    <property type="match status" value="1"/>
</dbReference>
<dbReference type="GO" id="GO:0005096">
    <property type="term" value="F:GTPase activator activity"/>
    <property type="evidence" value="ECO:0007669"/>
    <property type="project" value="UniProtKB-KW"/>
</dbReference>
<proteinExistence type="predicted"/>
<evidence type="ECO:0000313" key="7">
    <source>
        <dbReference type="EMBL" id="TWW65248.1"/>
    </source>
</evidence>
<sequence>MGYDLQPTSFSLQVTTNSGTKCFACRSASERDKWIENLQRAVKPNKDNSRRVDNVLKLWIIEARDLPAKKRYYCELCLDDMLYARTTSKPRTDTEKSTYLGLVSIPISSITGRQFFEQWYPVIQSSVLAKSGGVGSAKVINASLRVKSRYQTMNILPMELYKEFAEYITNNYRTLCAVLEPLLSVKSKEEVAFALVHILQSTGKTKEFLSDMAMCEVDRFMDREHLIFRENTLATKAVEEYLKLIGHRYLKDAIGDFIRALYESEENCEVDPMRIPPSVLADHQANLRMCCELLLCKIINSLCIFPRELKEVFASWRARCAERGREDLADSLITSSLFLRFMCPAIMSPSLFNLMQEYPAEPTSRTLTLIAKVMQTLASFSKFGPKEEYMYFMNEFLEMEWDSMQQFLFEISNMDAGGNAGGFEGYIDLGRELSMLHSLLWEVMGQLSKDAILKLGPLPRLLNDINVALRNPQLHMPSNHQPDRPKDRLFSRPSFNRLKSSDFQSHMMRDLNSSIDISRLPSPTTGVSAVESLSSNLNMRRLAERDLRSSREVFYVTRPPLARSSPAYCTSSSDITEPDPKVHSVNKSVSMMDLQDSRMNSISNLNSVGDMLTSSQASIAGLGHSFGNLCGPLRHMPAGSAGSGLRLSQMGHIGGPTESISQQQQHAAAAMNFPLSFQNPLFHLAAQNSPAQSQSHPPPLLLAPEPENGHLDYQPAFGNSAFSRSEDLSALRTQSSLVQPSIVHSHSYSDDFTRQNQSNDFAWHQLSLQVQDSLQQQQQHLVGITSQTATGTGTPASLATPPTTVHPVRQSSIAPPHLKSQRSINTPATATPPKVRPQSRNLLLDSSDANFSGGQPKLRQAQQQQAAQQQEQAQLSVTDSPAPGLPYQTSSAKESQGPAAAGEVSTDTPTKNTKKSAQSQLQPPQQHLLKPGNKQGSQSTLNTPALNERTVAWVSNMPHLSADIESLRPDREGQLKEYSKSMDESRLDRVKEYEEEIHSLKERLKMSHRKLEEYEQRLLSQEQQTSKILQQYQNRLEDSERRLKQQQVEKDCQIKGIISRLMAVEDELRGGAIPDIRPRILTDQSINQGYGHPGS</sequence>
<dbReference type="CDD" id="cd22265">
    <property type="entry name" value="UDM1_RNF168"/>
    <property type="match status" value="1"/>
</dbReference>
<evidence type="ECO:0000313" key="8">
    <source>
        <dbReference type="Proteomes" id="UP000324091"/>
    </source>
</evidence>
<comment type="caution">
    <text evidence="7">The sequence shown here is derived from an EMBL/GenBank/DDBJ whole genome shotgun (WGS) entry which is preliminary data.</text>
</comment>
<evidence type="ECO:0000256" key="2">
    <source>
        <dbReference type="ARBA" id="ARBA00022553"/>
    </source>
</evidence>
<dbReference type="Pfam" id="PF00616">
    <property type="entry name" value="RasGAP"/>
    <property type="match status" value="2"/>
</dbReference>
<feature type="coiled-coil region" evidence="3">
    <location>
        <begin position="990"/>
        <end position="1049"/>
    </location>
</feature>
<feature type="domain" description="PH" evidence="5">
    <location>
        <begin position="1"/>
        <end position="43"/>
    </location>
</feature>
<evidence type="ECO:0000259" key="6">
    <source>
        <dbReference type="PROSITE" id="PS50018"/>
    </source>
</evidence>
<name>A0A5C6NEE8_9TELE</name>
<feature type="region of interest" description="Disordered" evidence="4">
    <location>
        <begin position="687"/>
        <end position="718"/>
    </location>
</feature>
<dbReference type="SMART" id="SM00323">
    <property type="entry name" value="RasGAP"/>
    <property type="match status" value="1"/>
</dbReference>
<dbReference type="PROSITE" id="PS50018">
    <property type="entry name" value="RAS_GTPASE_ACTIV_2"/>
    <property type="match status" value="1"/>
</dbReference>
<reference evidence="7 8" key="1">
    <citation type="submission" date="2019-04" db="EMBL/GenBank/DDBJ databases">
        <title>Chromosome genome assembly for Takifugu flavidus.</title>
        <authorList>
            <person name="Xiao S."/>
        </authorList>
    </citation>
    <scope>NUCLEOTIDE SEQUENCE [LARGE SCALE GENOMIC DNA]</scope>
    <source>
        <strain evidence="7">HTHZ2018</strain>
        <tissue evidence="7">Muscle</tissue>
    </source>
</reference>
<dbReference type="AlphaFoldDB" id="A0A5C6NEE8"/>
<dbReference type="InterPro" id="IPR039360">
    <property type="entry name" value="Ras_GTPase"/>
</dbReference>
<dbReference type="CDD" id="cd05136">
    <property type="entry name" value="RasGAP_DAB2IP"/>
    <property type="match status" value="1"/>
</dbReference>
<dbReference type="Pfam" id="PF12004">
    <property type="entry name" value="DAB2P_C"/>
    <property type="match status" value="2"/>
</dbReference>
<dbReference type="InterPro" id="IPR035892">
    <property type="entry name" value="C2_domain_sf"/>
</dbReference>
<dbReference type="PROSITE" id="PS50003">
    <property type="entry name" value="PH_DOMAIN"/>
    <property type="match status" value="1"/>
</dbReference>
<keyword evidence="3" id="KW-0175">Coiled coil</keyword>